<evidence type="ECO:0000313" key="2">
    <source>
        <dbReference type="Proteomes" id="UP000066284"/>
    </source>
</evidence>
<name>A0A0S4L1M1_9BACT</name>
<organism evidence="1 2">
    <name type="scientific">Candidatus Nitrospira inopinata</name>
    <dbReference type="NCBI Taxonomy" id="1715989"/>
    <lineage>
        <taxon>Bacteria</taxon>
        <taxon>Pseudomonadati</taxon>
        <taxon>Nitrospirota</taxon>
        <taxon>Nitrospiria</taxon>
        <taxon>Nitrospirales</taxon>
        <taxon>Nitrospiraceae</taxon>
        <taxon>Nitrospira</taxon>
    </lineage>
</organism>
<evidence type="ECO:0000313" key="1">
    <source>
        <dbReference type="EMBL" id="CUQ67890.1"/>
    </source>
</evidence>
<accession>A0A0S4L1M1</accession>
<dbReference type="Proteomes" id="UP000066284">
    <property type="component" value="Chromosome 1"/>
</dbReference>
<proteinExistence type="predicted"/>
<protein>
    <submittedName>
        <fullName evidence="1">Uncharacterized protein</fullName>
    </submittedName>
</protein>
<gene>
    <name evidence="1" type="ORF">NITINOP_2918</name>
</gene>
<dbReference type="EMBL" id="LN885086">
    <property type="protein sequence ID" value="CUQ67890.1"/>
    <property type="molecule type" value="Genomic_DNA"/>
</dbReference>
<dbReference type="AlphaFoldDB" id="A0A0S4L1M1"/>
<reference evidence="2" key="1">
    <citation type="submission" date="2015-09" db="EMBL/GenBank/DDBJ databases">
        <authorList>
            <person name="Daims H."/>
        </authorList>
    </citation>
    <scope>NUCLEOTIDE SEQUENCE [LARGE SCALE GENOMIC DNA]</scope>
</reference>
<sequence>MIHPFRLRLVNFCYTQHSNPLQCHS</sequence>
<dbReference type="KEGG" id="nio:NITINOP_2918"/>
<keyword evidence="2" id="KW-1185">Reference proteome</keyword>